<evidence type="ECO:0000313" key="1">
    <source>
        <dbReference type="EMBL" id="KAF3531668.1"/>
    </source>
</evidence>
<sequence>MSTAAVHWGYPGLFEFFFTGFGSVDGGSAGGRWLTLTLSRVSGCREFVYAVGTIGFFFDGLGPVRP</sequence>
<comment type="caution">
    <text evidence="1">The sequence shown here is derived from an EMBL/GenBank/DDBJ whole genome shotgun (WGS) entry which is preliminary data.</text>
</comment>
<reference evidence="1 2" key="1">
    <citation type="journal article" date="2020" name="BMC Genomics">
        <title>Intraspecific diversification of the crop wild relative Brassica cretica Lam. using demographic model selection.</title>
        <authorList>
            <person name="Kioukis A."/>
            <person name="Michalopoulou V.A."/>
            <person name="Briers L."/>
            <person name="Pirintsos S."/>
            <person name="Studholme D.J."/>
            <person name="Pavlidis P."/>
            <person name="Sarris P.F."/>
        </authorList>
    </citation>
    <scope>NUCLEOTIDE SEQUENCE [LARGE SCALE GENOMIC DNA]</scope>
    <source>
        <strain evidence="2">cv. PFS-1207/04</strain>
    </source>
</reference>
<name>A0ABQ7BHC6_BRACR</name>
<dbReference type="EMBL" id="QGKV02001507">
    <property type="protein sequence ID" value="KAF3531668.1"/>
    <property type="molecule type" value="Genomic_DNA"/>
</dbReference>
<evidence type="ECO:0000313" key="2">
    <source>
        <dbReference type="Proteomes" id="UP000266723"/>
    </source>
</evidence>
<gene>
    <name evidence="1" type="ORF">DY000_02036244</name>
</gene>
<keyword evidence="2" id="KW-1185">Reference proteome</keyword>
<proteinExistence type="predicted"/>
<protein>
    <submittedName>
        <fullName evidence="1">Uncharacterized protein</fullName>
    </submittedName>
</protein>
<organism evidence="1 2">
    <name type="scientific">Brassica cretica</name>
    <name type="common">Mustard</name>
    <dbReference type="NCBI Taxonomy" id="69181"/>
    <lineage>
        <taxon>Eukaryota</taxon>
        <taxon>Viridiplantae</taxon>
        <taxon>Streptophyta</taxon>
        <taxon>Embryophyta</taxon>
        <taxon>Tracheophyta</taxon>
        <taxon>Spermatophyta</taxon>
        <taxon>Magnoliopsida</taxon>
        <taxon>eudicotyledons</taxon>
        <taxon>Gunneridae</taxon>
        <taxon>Pentapetalae</taxon>
        <taxon>rosids</taxon>
        <taxon>malvids</taxon>
        <taxon>Brassicales</taxon>
        <taxon>Brassicaceae</taxon>
        <taxon>Brassiceae</taxon>
        <taxon>Brassica</taxon>
    </lineage>
</organism>
<accession>A0ABQ7BHC6</accession>
<dbReference type="Proteomes" id="UP000266723">
    <property type="component" value="Unassembled WGS sequence"/>
</dbReference>